<accession>A0A411E903</accession>
<dbReference type="Proteomes" id="UP000290889">
    <property type="component" value="Chromosome"/>
</dbReference>
<proteinExistence type="predicted"/>
<protein>
    <submittedName>
        <fullName evidence="1">Septum formation inhibitor Maf</fullName>
    </submittedName>
</protein>
<organism evidence="1 2">
    <name type="scientific">Muriicola soli</name>
    <dbReference type="NCBI Taxonomy" id="2507538"/>
    <lineage>
        <taxon>Bacteria</taxon>
        <taxon>Pseudomonadati</taxon>
        <taxon>Bacteroidota</taxon>
        <taxon>Flavobacteriia</taxon>
        <taxon>Flavobacteriales</taxon>
        <taxon>Flavobacteriaceae</taxon>
        <taxon>Muriicola</taxon>
    </lineage>
</organism>
<dbReference type="KEGG" id="mur:EQY75_04935"/>
<dbReference type="EMBL" id="CP035544">
    <property type="protein sequence ID" value="QBA63940.1"/>
    <property type="molecule type" value="Genomic_DNA"/>
</dbReference>
<gene>
    <name evidence="1" type="ORF">EQY75_04935</name>
</gene>
<reference evidence="1 2" key="1">
    <citation type="submission" date="2019-01" db="EMBL/GenBank/DDBJ databases">
        <title>Muriicola soli sp. nov., isolated from soil.</title>
        <authorList>
            <person name="Kang H.J."/>
            <person name="Kim S.B."/>
        </authorList>
    </citation>
    <scope>NUCLEOTIDE SEQUENCE [LARGE SCALE GENOMIC DNA]</scope>
    <source>
        <strain evidence="1 2">MMS17-SY002</strain>
    </source>
</reference>
<sequence>MVFQTNFRSFIFIFTVLLSMGSCKEKQEEIASVTSETASNSEFGKEEARPLSEDFKKYWFAGEAEITSYRLEQARYGEIRDGEAVLIFVTEPFVPEKQVKADQSSPSNVSVLKLNATKNFLTGIYPYSIMSSTFYPVADNQHAIKVTSSIQEWCGQVYAQLNNREEFEIQSFSYFEAEGDQKLKLQKNNLENEIWSRLRINPEALPKGEINMIPSLEYLRLVHQPIQAYKAVAKIEKNDERSVYTLTYPELQRELKITFNSSFPHEIQAWTDTYPSGFGPSPKILTTKATKIESLKTPYWRRNGNEDVSLRDSLGI</sequence>
<dbReference type="OrthoDB" id="5496093at2"/>
<dbReference type="AlphaFoldDB" id="A0A411E903"/>
<evidence type="ECO:0000313" key="1">
    <source>
        <dbReference type="EMBL" id="QBA63940.1"/>
    </source>
</evidence>
<name>A0A411E903_9FLAO</name>
<keyword evidence="2" id="KW-1185">Reference proteome</keyword>
<evidence type="ECO:0000313" key="2">
    <source>
        <dbReference type="Proteomes" id="UP000290889"/>
    </source>
</evidence>